<feature type="transmembrane region" description="Helical" evidence="6">
    <location>
        <begin position="165"/>
        <end position="185"/>
    </location>
</feature>
<keyword evidence="9" id="KW-1185">Reference proteome</keyword>
<organism evidence="8 9">
    <name type="scientific">Penicillium cataractarum</name>
    <dbReference type="NCBI Taxonomy" id="2100454"/>
    <lineage>
        <taxon>Eukaryota</taxon>
        <taxon>Fungi</taxon>
        <taxon>Dikarya</taxon>
        <taxon>Ascomycota</taxon>
        <taxon>Pezizomycotina</taxon>
        <taxon>Eurotiomycetes</taxon>
        <taxon>Eurotiomycetidae</taxon>
        <taxon>Eurotiales</taxon>
        <taxon>Aspergillaceae</taxon>
        <taxon>Penicillium</taxon>
    </lineage>
</organism>
<dbReference type="InterPro" id="IPR005828">
    <property type="entry name" value="MFS_sugar_transport-like"/>
</dbReference>
<reference evidence="8" key="2">
    <citation type="journal article" date="2023" name="IMA Fungus">
        <title>Comparative genomic study of the Penicillium genus elucidates a diverse pangenome and 15 lateral gene transfer events.</title>
        <authorList>
            <person name="Petersen C."/>
            <person name="Sorensen T."/>
            <person name="Nielsen M.R."/>
            <person name="Sondergaard T.E."/>
            <person name="Sorensen J.L."/>
            <person name="Fitzpatrick D.A."/>
            <person name="Frisvad J.C."/>
            <person name="Nielsen K.L."/>
        </authorList>
    </citation>
    <scope>NUCLEOTIDE SEQUENCE</scope>
    <source>
        <strain evidence="8">IBT 29864</strain>
    </source>
</reference>
<evidence type="ECO:0000256" key="1">
    <source>
        <dbReference type="ARBA" id="ARBA00004141"/>
    </source>
</evidence>
<dbReference type="AlphaFoldDB" id="A0A9W9RQ49"/>
<dbReference type="GO" id="GO:0015355">
    <property type="term" value="F:secondary active monocarboxylate transmembrane transporter activity"/>
    <property type="evidence" value="ECO:0007669"/>
    <property type="project" value="TreeGrafter"/>
</dbReference>
<evidence type="ECO:0000256" key="6">
    <source>
        <dbReference type="SAM" id="Phobius"/>
    </source>
</evidence>
<dbReference type="PROSITE" id="PS50850">
    <property type="entry name" value="MFS"/>
    <property type="match status" value="1"/>
</dbReference>
<feature type="region of interest" description="Disordered" evidence="5">
    <location>
        <begin position="1"/>
        <end position="24"/>
    </location>
</feature>
<dbReference type="EMBL" id="JAPZBS010000008">
    <property type="protein sequence ID" value="KAJ5364351.1"/>
    <property type="molecule type" value="Genomic_DNA"/>
</dbReference>
<evidence type="ECO:0000256" key="4">
    <source>
        <dbReference type="ARBA" id="ARBA00023136"/>
    </source>
</evidence>
<accession>A0A9W9RQ49</accession>
<evidence type="ECO:0000313" key="8">
    <source>
        <dbReference type="EMBL" id="KAJ5364351.1"/>
    </source>
</evidence>
<feature type="transmembrane region" description="Helical" evidence="6">
    <location>
        <begin position="319"/>
        <end position="336"/>
    </location>
</feature>
<gene>
    <name evidence="8" type="ORF">N7496_010064</name>
</gene>
<dbReference type="GO" id="GO:0035879">
    <property type="term" value="P:plasma membrane lactate transport"/>
    <property type="evidence" value="ECO:0007669"/>
    <property type="project" value="TreeGrafter"/>
</dbReference>
<dbReference type="Proteomes" id="UP001147782">
    <property type="component" value="Unassembled WGS sequence"/>
</dbReference>
<name>A0A9W9RQ49_9EURO</name>
<feature type="transmembrane region" description="Helical" evidence="6">
    <location>
        <begin position="251"/>
        <end position="270"/>
    </location>
</feature>
<evidence type="ECO:0000259" key="7">
    <source>
        <dbReference type="PROSITE" id="PS50850"/>
    </source>
</evidence>
<dbReference type="InterPro" id="IPR020846">
    <property type="entry name" value="MFS_dom"/>
</dbReference>
<feature type="transmembrane region" description="Helical" evidence="6">
    <location>
        <begin position="38"/>
        <end position="56"/>
    </location>
</feature>
<dbReference type="OrthoDB" id="5296287at2759"/>
<feature type="domain" description="Major facilitator superfamily (MFS) profile" evidence="7">
    <location>
        <begin position="40"/>
        <end position="427"/>
    </location>
</feature>
<evidence type="ECO:0000313" key="9">
    <source>
        <dbReference type="Proteomes" id="UP001147782"/>
    </source>
</evidence>
<dbReference type="GO" id="GO:0005886">
    <property type="term" value="C:plasma membrane"/>
    <property type="evidence" value="ECO:0007669"/>
    <property type="project" value="TreeGrafter"/>
</dbReference>
<dbReference type="GeneID" id="81442156"/>
<sequence length="427" mass="47235">MTACQEEDLPIGNPNLEAPNEPSTEPIQDSLIVNKQQWAFFAVAFWGWTWDALDFFTVSLTTTELAETFNKSITDISWGMTLVLMLRSAGAITFGIASDRWGRKWRFVVNLILFSVFELATGFAQTFQQFLASRALFGIAMGGLYGNAVATALEDCPTEARGIMSGILQLGYVFGYLLATVFSRALVNTTSHGWRPLFWFSAGPPVLIIIGRVFLPETMAFQQRQRLRNERRNTAATTFIQEGKDAVKNHGLIFIYLFLFAAGINFMSHGSQDLYPTMLKVQYGFSSTQVTVTQVIAKVGAIFGGTFCGWISQIIGRRLSVIIISIIGGALIYPYTFVGGKAVIASAFFEQFMVQGVAAIVPIHMLELSPASSCTFVVGVAYQLGNLASSASSTIDSTRRQRRGVYQHSPMITLKNHAHEDLHHRWI</sequence>
<comment type="caution">
    <text evidence="8">The sequence shown here is derived from an EMBL/GenBank/DDBJ whole genome shotgun (WGS) entry which is preliminary data.</text>
</comment>
<feature type="transmembrane region" description="Helical" evidence="6">
    <location>
        <begin position="76"/>
        <end position="95"/>
    </location>
</feature>
<dbReference type="RefSeq" id="XP_056551977.1">
    <property type="nucleotide sequence ID" value="XM_056702977.1"/>
</dbReference>
<evidence type="ECO:0000256" key="2">
    <source>
        <dbReference type="ARBA" id="ARBA00022692"/>
    </source>
</evidence>
<evidence type="ECO:0000256" key="5">
    <source>
        <dbReference type="SAM" id="MobiDB-lite"/>
    </source>
</evidence>
<protein>
    <recommendedName>
        <fullName evidence="7">Major facilitator superfamily (MFS) profile domain-containing protein</fullName>
    </recommendedName>
</protein>
<dbReference type="Gene3D" id="1.20.1250.20">
    <property type="entry name" value="MFS general substrate transporter like domains"/>
    <property type="match status" value="2"/>
</dbReference>
<keyword evidence="4 6" id="KW-0472">Membrane</keyword>
<feature type="transmembrane region" description="Helical" evidence="6">
    <location>
        <begin position="131"/>
        <end position="153"/>
    </location>
</feature>
<dbReference type="Pfam" id="PF00083">
    <property type="entry name" value="Sugar_tr"/>
    <property type="match status" value="1"/>
</dbReference>
<feature type="transmembrane region" description="Helical" evidence="6">
    <location>
        <begin position="107"/>
        <end position="125"/>
    </location>
</feature>
<keyword evidence="3 6" id="KW-1133">Transmembrane helix</keyword>
<feature type="transmembrane region" description="Helical" evidence="6">
    <location>
        <begin position="290"/>
        <end position="312"/>
    </location>
</feature>
<comment type="subcellular location">
    <subcellularLocation>
        <location evidence="1">Membrane</location>
        <topology evidence="1">Multi-pass membrane protein</topology>
    </subcellularLocation>
</comment>
<dbReference type="PANTHER" id="PTHR23508">
    <property type="entry name" value="CARBOXYLIC ACID TRANSPORTER PROTEIN HOMOLOG"/>
    <property type="match status" value="1"/>
</dbReference>
<dbReference type="PANTHER" id="PTHR23508:SF10">
    <property type="entry name" value="CARBOXYLIC ACID TRANSPORTER PROTEIN HOMOLOG"/>
    <property type="match status" value="1"/>
</dbReference>
<proteinExistence type="predicted"/>
<dbReference type="InterPro" id="IPR036259">
    <property type="entry name" value="MFS_trans_sf"/>
</dbReference>
<dbReference type="SUPFAM" id="SSF103473">
    <property type="entry name" value="MFS general substrate transporter"/>
    <property type="match status" value="1"/>
</dbReference>
<keyword evidence="2 6" id="KW-0812">Transmembrane</keyword>
<reference evidence="8" key="1">
    <citation type="submission" date="2022-11" db="EMBL/GenBank/DDBJ databases">
        <authorList>
            <person name="Petersen C."/>
        </authorList>
    </citation>
    <scope>NUCLEOTIDE SEQUENCE</scope>
    <source>
        <strain evidence="8">IBT 29864</strain>
    </source>
</reference>
<feature type="transmembrane region" description="Helical" evidence="6">
    <location>
        <begin position="197"/>
        <end position="215"/>
    </location>
</feature>
<dbReference type="CDD" id="cd17316">
    <property type="entry name" value="MFS_SV2_like"/>
    <property type="match status" value="1"/>
</dbReference>
<evidence type="ECO:0000256" key="3">
    <source>
        <dbReference type="ARBA" id="ARBA00022989"/>
    </source>
</evidence>